<evidence type="ECO:0000313" key="16">
    <source>
        <dbReference type="Proteomes" id="UP000243180"/>
    </source>
</evidence>
<dbReference type="SUPFAM" id="SSF55681">
    <property type="entry name" value="Class II aaRS and biotin synthetases"/>
    <property type="match status" value="1"/>
</dbReference>
<dbReference type="Pfam" id="PF01409">
    <property type="entry name" value="tRNA-synt_2d"/>
    <property type="match status" value="1"/>
</dbReference>
<dbReference type="PANTHER" id="PTHR11538">
    <property type="entry name" value="PHENYLALANYL-TRNA SYNTHETASE"/>
    <property type="match status" value="1"/>
</dbReference>
<keyword evidence="7 13" id="KW-0547">Nucleotide-binding</keyword>
<evidence type="ECO:0000256" key="4">
    <source>
        <dbReference type="ARBA" id="ARBA00022490"/>
    </source>
</evidence>
<comment type="catalytic activity">
    <reaction evidence="12 13">
        <text>tRNA(Phe) + L-phenylalanine + ATP = L-phenylalanyl-tRNA(Phe) + AMP + diphosphate + H(+)</text>
        <dbReference type="Rhea" id="RHEA:19413"/>
        <dbReference type="Rhea" id="RHEA-COMP:9668"/>
        <dbReference type="Rhea" id="RHEA-COMP:9699"/>
        <dbReference type="ChEBI" id="CHEBI:15378"/>
        <dbReference type="ChEBI" id="CHEBI:30616"/>
        <dbReference type="ChEBI" id="CHEBI:33019"/>
        <dbReference type="ChEBI" id="CHEBI:58095"/>
        <dbReference type="ChEBI" id="CHEBI:78442"/>
        <dbReference type="ChEBI" id="CHEBI:78531"/>
        <dbReference type="ChEBI" id="CHEBI:456215"/>
        <dbReference type="EC" id="6.1.1.20"/>
    </reaction>
</comment>
<dbReference type="PANTHER" id="PTHR11538:SF41">
    <property type="entry name" value="PHENYLALANINE--TRNA LIGASE, MITOCHONDRIAL"/>
    <property type="match status" value="1"/>
</dbReference>
<name>A0A1B4XG66_9GAMM</name>
<dbReference type="InterPro" id="IPR006195">
    <property type="entry name" value="aa-tRNA-synth_II"/>
</dbReference>
<evidence type="ECO:0000256" key="1">
    <source>
        <dbReference type="ARBA" id="ARBA00004496"/>
    </source>
</evidence>
<evidence type="ECO:0000256" key="6">
    <source>
        <dbReference type="ARBA" id="ARBA00022723"/>
    </source>
</evidence>
<keyword evidence="16" id="KW-1185">Reference proteome</keyword>
<evidence type="ECO:0000256" key="8">
    <source>
        <dbReference type="ARBA" id="ARBA00022840"/>
    </source>
</evidence>
<evidence type="ECO:0000256" key="5">
    <source>
        <dbReference type="ARBA" id="ARBA00022598"/>
    </source>
</evidence>
<dbReference type="Proteomes" id="UP000243180">
    <property type="component" value="Chromosome"/>
</dbReference>
<comment type="similarity">
    <text evidence="2 13">Belongs to the class-II aminoacyl-tRNA synthetase family. Phe-tRNA synthetase alpha subunit type 1 subfamily.</text>
</comment>
<evidence type="ECO:0000256" key="12">
    <source>
        <dbReference type="ARBA" id="ARBA00049255"/>
    </source>
</evidence>
<feature type="binding site" evidence="13">
    <location>
        <position position="260"/>
    </location>
    <ligand>
        <name>Mg(2+)</name>
        <dbReference type="ChEBI" id="CHEBI:18420"/>
        <note>shared with beta subunit</note>
    </ligand>
</feature>
<dbReference type="NCBIfam" id="TIGR00468">
    <property type="entry name" value="pheS"/>
    <property type="match status" value="1"/>
</dbReference>
<dbReference type="FunCoup" id="A0A1B4XG66">
    <property type="interactions" value="524"/>
</dbReference>
<evidence type="ECO:0000256" key="7">
    <source>
        <dbReference type="ARBA" id="ARBA00022741"/>
    </source>
</evidence>
<keyword evidence="4 13" id="KW-0963">Cytoplasm</keyword>
<sequence length="346" mass="38960">MTESIATIEEQLKSLMREAEAAVAAAADVAAVEDIRVRYLGKKGALTEQLKNLGKLSPEERPRAGAVVNQAKEALQEKLGARKQQLETAARDSQLSREVVDVTLPGRGMRPGGPHPITRTLERLETLFTRMGFAVAEGPEIEDDYHNFEALNIPANHPSRAMHDTFYFDAHRLLRTHTSPVQIRYMKSHQPPLRIIAPGRVYRCDSDVTHTPMFHQIEGLMVDADVSFADLKGVLGDFLTQFFEKPLKLRFRPSYFPFTEPSAEVDISCVICGAKGCRVCKNTGWLEVLGCGMVHPEVFRHVGIDSERWTGFAFGLGVERLAMLRYGVNDLRLFYENDLRFLQQFK</sequence>
<keyword evidence="5 13" id="KW-0436">Ligase</keyword>
<dbReference type="InterPro" id="IPR022911">
    <property type="entry name" value="Phe_tRNA_ligase_alpha1_bac"/>
</dbReference>
<protein>
    <recommendedName>
        <fullName evidence="13">Phenylalanine--tRNA ligase alpha subunit</fullName>
        <ecNumber evidence="13">6.1.1.20</ecNumber>
    </recommendedName>
    <alternativeName>
        <fullName evidence="13">Phenylalanyl-tRNA synthetase alpha subunit</fullName>
        <shortName evidence="13">PheRS</shortName>
    </alternativeName>
</protein>
<keyword evidence="8 13" id="KW-0067">ATP-binding</keyword>
<comment type="subunit">
    <text evidence="3 13">Tetramer of two alpha and two beta subunits.</text>
</comment>
<keyword evidence="11 13" id="KW-0030">Aminoacyl-tRNA synthetase</keyword>
<dbReference type="InParanoid" id="A0A1B4XG66"/>
<evidence type="ECO:0000256" key="2">
    <source>
        <dbReference type="ARBA" id="ARBA00010207"/>
    </source>
</evidence>
<dbReference type="EC" id="6.1.1.20" evidence="13"/>
<proteinExistence type="inferred from homology"/>
<evidence type="ECO:0000256" key="3">
    <source>
        <dbReference type="ARBA" id="ARBA00011209"/>
    </source>
</evidence>
<dbReference type="GO" id="GO:0000287">
    <property type="term" value="F:magnesium ion binding"/>
    <property type="evidence" value="ECO:0007669"/>
    <property type="project" value="UniProtKB-UniRule"/>
</dbReference>
<keyword evidence="6 13" id="KW-0479">Metal-binding</keyword>
<dbReference type="AlphaFoldDB" id="A0A1B4XG66"/>
<dbReference type="InterPro" id="IPR004188">
    <property type="entry name" value="Phe-tRNA_ligase_II_N"/>
</dbReference>
<feature type="domain" description="Aminoacyl-transfer RNA synthetases class-II family profile" evidence="14">
    <location>
        <begin position="127"/>
        <end position="336"/>
    </location>
</feature>
<evidence type="ECO:0000256" key="10">
    <source>
        <dbReference type="ARBA" id="ARBA00022917"/>
    </source>
</evidence>
<dbReference type="KEGG" id="slim:SCL_1499"/>
<comment type="subcellular location">
    <subcellularLocation>
        <location evidence="1 13">Cytoplasm</location>
    </subcellularLocation>
</comment>
<dbReference type="PROSITE" id="PS50862">
    <property type="entry name" value="AA_TRNA_LIGASE_II"/>
    <property type="match status" value="1"/>
</dbReference>
<dbReference type="CDD" id="cd00496">
    <property type="entry name" value="PheRS_alpha_core"/>
    <property type="match status" value="1"/>
</dbReference>
<accession>A0A1B4XG66</accession>
<dbReference type="GO" id="GO:0006432">
    <property type="term" value="P:phenylalanyl-tRNA aminoacylation"/>
    <property type="evidence" value="ECO:0007669"/>
    <property type="project" value="UniProtKB-UniRule"/>
</dbReference>
<evidence type="ECO:0000259" key="14">
    <source>
        <dbReference type="PROSITE" id="PS50862"/>
    </source>
</evidence>
<dbReference type="HAMAP" id="MF_00281">
    <property type="entry name" value="Phe_tRNA_synth_alpha1"/>
    <property type="match status" value="1"/>
</dbReference>
<dbReference type="InterPro" id="IPR002319">
    <property type="entry name" value="Phenylalanyl-tRNA_Synthase"/>
</dbReference>
<comment type="cofactor">
    <cofactor evidence="13">
        <name>Mg(2+)</name>
        <dbReference type="ChEBI" id="CHEBI:18420"/>
    </cofactor>
    <text evidence="13">Binds 2 magnesium ions per tetramer.</text>
</comment>
<dbReference type="EMBL" id="AP014879">
    <property type="protein sequence ID" value="BAV33806.1"/>
    <property type="molecule type" value="Genomic_DNA"/>
</dbReference>
<evidence type="ECO:0000256" key="9">
    <source>
        <dbReference type="ARBA" id="ARBA00022842"/>
    </source>
</evidence>
<dbReference type="InterPro" id="IPR045864">
    <property type="entry name" value="aa-tRNA-synth_II/BPL/LPL"/>
</dbReference>
<dbReference type="SUPFAM" id="SSF46589">
    <property type="entry name" value="tRNA-binding arm"/>
    <property type="match status" value="1"/>
</dbReference>
<dbReference type="InterPro" id="IPR010978">
    <property type="entry name" value="tRNA-bd_arm"/>
</dbReference>
<dbReference type="GO" id="GO:0005524">
    <property type="term" value="F:ATP binding"/>
    <property type="evidence" value="ECO:0007669"/>
    <property type="project" value="UniProtKB-UniRule"/>
</dbReference>
<dbReference type="FunFam" id="3.30.930.10:FF:000003">
    <property type="entry name" value="Phenylalanine--tRNA ligase alpha subunit"/>
    <property type="match status" value="1"/>
</dbReference>
<dbReference type="Pfam" id="PF02912">
    <property type="entry name" value="Phe_tRNA-synt_N"/>
    <property type="match status" value="1"/>
</dbReference>
<dbReference type="GO" id="GO:0000049">
    <property type="term" value="F:tRNA binding"/>
    <property type="evidence" value="ECO:0007669"/>
    <property type="project" value="InterPro"/>
</dbReference>
<evidence type="ECO:0000256" key="13">
    <source>
        <dbReference type="HAMAP-Rule" id="MF_00281"/>
    </source>
</evidence>
<dbReference type="Gene3D" id="3.30.930.10">
    <property type="entry name" value="Bira Bifunctional Protein, Domain 2"/>
    <property type="match status" value="1"/>
</dbReference>
<dbReference type="InterPro" id="IPR004529">
    <property type="entry name" value="Phe-tRNA-synth_IIc_asu"/>
</dbReference>
<gene>
    <name evidence="13" type="primary">pheS</name>
    <name evidence="15" type="ORF">SCL_1499</name>
</gene>
<keyword evidence="10 13" id="KW-0648">Protein biosynthesis</keyword>
<organism evidence="15 16">
    <name type="scientific">Sulfuricaulis limicola</name>
    <dbReference type="NCBI Taxonomy" id="1620215"/>
    <lineage>
        <taxon>Bacteria</taxon>
        <taxon>Pseudomonadati</taxon>
        <taxon>Pseudomonadota</taxon>
        <taxon>Gammaproteobacteria</taxon>
        <taxon>Acidiferrobacterales</taxon>
        <taxon>Acidiferrobacteraceae</taxon>
        <taxon>Sulfuricaulis</taxon>
    </lineage>
</organism>
<dbReference type="GO" id="GO:0005737">
    <property type="term" value="C:cytoplasm"/>
    <property type="evidence" value="ECO:0007669"/>
    <property type="project" value="UniProtKB-SubCell"/>
</dbReference>
<keyword evidence="9 13" id="KW-0460">Magnesium</keyword>
<evidence type="ECO:0000313" key="15">
    <source>
        <dbReference type="EMBL" id="BAV33806.1"/>
    </source>
</evidence>
<reference evidence="15 16" key="1">
    <citation type="submission" date="2015-05" db="EMBL/GenBank/DDBJ databases">
        <title>Complete genome sequence of a sulfur-oxidizing gammaproteobacterium strain HA5.</title>
        <authorList>
            <person name="Miura A."/>
            <person name="Kojima H."/>
            <person name="Fukui M."/>
        </authorList>
    </citation>
    <scope>NUCLEOTIDE SEQUENCE [LARGE SCALE GENOMIC DNA]</scope>
    <source>
        <strain evidence="15 16">HA5</strain>
    </source>
</reference>
<dbReference type="GO" id="GO:0004826">
    <property type="term" value="F:phenylalanine-tRNA ligase activity"/>
    <property type="evidence" value="ECO:0007669"/>
    <property type="project" value="UniProtKB-UniRule"/>
</dbReference>
<evidence type="ECO:0000256" key="11">
    <source>
        <dbReference type="ARBA" id="ARBA00023146"/>
    </source>
</evidence>